<gene>
    <name evidence="12" type="primary">fimT</name>
    <name evidence="12" type="ORF">GCM10010082_20630</name>
</gene>
<evidence type="ECO:0000256" key="4">
    <source>
        <dbReference type="ARBA" id="ARBA00022481"/>
    </source>
</evidence>
<evidence type="ECO:0000256" key="10">
    <source>
        <dbReference type="ARBA" id="ARBA00030775"/>
    </source>
</evidence>
<evidence type="ECO:0000256" key="8">
    <source>
        <dbReference type="ARBA" id="ARBA00023136"/>
    </source>
</evidence>
<dbReference type="SUPFAM" id="SSF54523">
    <property type="entry name" value="Pili subunits"/>
    <property type="match status" value="1"/>
</dbReference>
<dbReference type="InterPro" id="IPR022346">
    <property type="entry name" value="T2SS_GspH"/>
</dbReference>
<dbReference type="Pfam" id="PF07963">
    <property type="entry name" value="N_methyl"/>
    <property type="match status" value="1"/>
</dbReference>
<keyword evidence="5" id="KW-0997">Cell inner membrane</keyword>
<evidence type="ECO:0000256" key="3">
    <source>
        <dbReference type="ARBA" id="ARBA00022475"/>
    </source>
</evidence>
<organism evidence="12 13">
    <name type="scientific">Kushneria pakistanensis</name>
    <dbReference type="NCBI Taxonomy" id="1508770"/>
    <lineage>
        <taxon>Bacteria</taxon>
        <taxon>Pseudomonadati</taxon>
        <taxon>Pseudomonadota</taxon>
        <taxon>Gammaproteobacteria</taxon>
        <taxon>Oceanospirillales</taxon>
        <taxon>Halomonadaceae</taxon>
        <taxon>Kushneria</taxon>
    </lineage>
</organism>
<evidence type="ECO:0000256" key="9">
    <source>
        <dbReference type="ARBA" id="ARBA00025772"/>
    </source>
</evidence>
<evidence type="ECO:0000259" key="11">
    <source>
        <dbReference type="Pfam" id="PF12019"/>
    </source>
</evidence>
<comment type="caution">
    <text evidence="12">The sequence shown here is derived from an EMBL/GenBank/DDBJ whole genome shotgun (WGS) entry which is preliminary data.</text>
</comment>
<keyword evidence="13" id="KW-1185">Reference proteome</keyword>
<keyword evidence="3" id="KW-1003">Cell membrane</keyword>
<dbReference type="RefSeq" id="WP_189517785.1">
    <property type="nucleotide sequence ID" value="NZ_BMZM01000002.1"/>
</dbReference>
<proteinExistence type="inferred from homology"/>
<evidence type="ECO:0000313" key="13">
    <source>
        <dbReference type="Proteomes" id="UP000604243"/>
    </source>
</evidence>
<evidence type="ECO:0000313" key="12">
    <source>
        <dbReference type="EMBL" id="GHC27164.1"/>
    </source>
</evidence>
<keyword evidence="7" id="KW-1133">Transmembrane helix</keyword>
<protein>
    <recommendedName>
        <fullName evidence="2">Type II secretion system protein H</fullName>
    </recommendedName>
    <alternativeName>
        <fullName evidence="10">General secretion pathway protein H</fullName>
    </alternativeName>
</protein>
<keyword evidence="4" id="KW-0488">Methylation</keyword>
<evidence type="ECO:0000256" key="5">
    <source>
        <dbReference type="ARBA" id="ARBA00022519"/>
    </source>
</evidence>
<evidence type="ECO:0000256" key="1">
    <source>
        <dbReference type="ARBA" id="ARBA00004377"/>
    </source>
</evidence>
<evidence type="ECO:0000256" key="6">
    <source>
        <dbReference type="ARBA" id="ARBA00022692"/>
    </source>
</evidence>
<dbReference type="EMBL" id="BMZM01000002">
    <property type="protein sequence ID" value="GHC27164.1"/>
    <property type="molecule type" value="Genomic_DNA"/>
</dbReference>
<dbReference type="Pfam" id="PF12019">
    <property type="entry name" value="GspH"/>
    <property type="match status" value="1"/>
</dbReference>
<dbReference type="InterPro" id="IPR045584">
    <property type="entry name" value="Pilin-like"/>
</dbReference>
<reference evidence="13" key="1">
    <citation type="journal article" date="2019" name="Int. J. Syst. Evol. Microbiol.">
        <title>The Global Catalogue of Microorganisms (GCM) 10K type strain sequencing project: providing services to taxonomists for standard genome sequencing and annotation.</title>
        <authorList>
            <consortium name="The Broad Institute Genomics Platform"/>
            <consortium name="The Broad Institute Genome Sequencing Center for Infectious Disease"/>
            <person name="Wu L."/>
            <person name="Ma J."/>
        </authorList>
    </citation>
    <scope>NUCLEOTIDE SEQUENCE [LARGE SCALE GENOMIC DNA]</scope>
    <source>
        <strain evidence="13">KCTC 42082</strain>
    </source>
</reference>
<feature type="domain" description="General secretion pathway GspH" evidence="11">
    <location>
        <begin position="43"/>
        <end position="144"/>
    </location>
</feature>
<dbReference type="Gene3D" id="3.55.40.10">
    <property type="entry name" value="minor pseudopilin epsh domain"/>
    <property type="match status" value="1"/>
</dbReference>
<keyword evidence="8" id="KW-0472">Membrane</keyword>
<name>A0ABQ3FKP7_9GAMM</name>
<dbReference type="InterPro" id="IPR012902">
    <property type="entry name" value="N_methyl_site"/>
</dbReference>
<keyword evidence="6" id="KW-0812">Transmembrane</keyword>
<comment type="subcellular location">
    <subcellularLocation>
        <location evidence="1">Cell inner membrane</location>
        <topology evidence="1">Single-pass membrane protein</topology>
    </subcellularLocation>
</comment>
<dbReference type="Proteomes" id="UP000604243">
    <property type="component" value="Unassembled WGS sequence"/>
</dbReference>
<sequence>MRSQRGISLLEATVCMAILALLVGRVIPFTQQWHADHLLNTQMRDVQGLMQQAQMASLDHGRPWTLCGSDDGLRCDGQWQHLLVMDADGHVRHRIKRHDTVTLRWQGLSQALVFHPRLSSSILNGTFHLCHGQRTQRLIVNRLGRTRRETADTNGDC</sequence>
<evidence type="ECO:0000256" key="7">
    <source>
        <dbReference type="ARBA" id="ARBA00022989"/>
    </source>
</evidence>
<evidence type="ECO:0000256" key="2">
    <source>
        <dbReference type="ARBA" id="ARBA00021549"/>
    </source>
</evidence>
<comment type="similarity">
    <text evidence="9">Belongs to the GSP H family.</text>
</comment>
<accession>A0ABQ3FKP7</accession>